<feature type="compositionally biased region" description="Basic and acidic residues" evidence="3">
    <location>
        <begin position="1"/>
        <end position="11"/>
    </location>
</feature>
<reference evidence="5 6" key="1">
    <citation type="submission" date="2020-06" db="EMBL/GenBank/DDBJ databases">
        <authorList>
            <person name="Li R."/>
            <person name="Bekaert M."/>
        </authorList>
    </citation>
    <scope>NUCLEOTIDE SEQUENCE [LARGE SCALE GENOMIC DNA]</scope>
    <source>
        <strain evidence="6">wild</strain>
    </source>
</reference>
<evidence type="ECO:0000313" key="5">
    <source>
        <dbReference type="EMBL" id="CAC5399043.1"/>
    </source>
</evidence>
<dbReference type="EMBL" id="CACVKT020005971">
    <property type="protein sequence ID" value="CAC5399043.1"/>
    <property type="molecule type" value="Genomic_DNA"/>
</dbReference>
<keyword evidence="2" id="KW-0647">Proteasome</keyword>
<dbReference type="Gene3D" id="1.25.40.10">
    <property type="entry name" value="Tetratricopeptide repeat domain"/>
    <property type="match status" value="1"/>
</dbReference>
<dbReference type="InterPro" id="IPR011990">
    <property type="entry name" value="TPR-like_helical_dom_sf"/>
</dbReference>
<dbReference type="InterPro" id="IPR013586">
    <property type="entry name" value="PSMD3_C"/>
</dbReference>
<feature type="compositionally biased region" description="Basic and acidic residues" evidence="3">
    <location>
        <begin position="477"/>
        <end position="501"/>
    </location>
</feature>
<protein>
    <submittedName>
        <fullName evidence="5">PSMD3</fullName>
    </submittedName>
</protein>
<feature type="region of interest" description="Disordered" evidence="3">
    <location>
        <begin position="476"/>
        <end position="510"/>
    </location>
</feature>
<evidence type="ECO:0000259" key="4">
    <source>
        <dbReference type="PROSITE" id="PS50250"/>
    </source>
</evidence>
<sequence>MVKNTDVEMKEAPSQTKNKKTDPKIEDVAMDESEAEEPKKDPDLLTLEDIKDYVRQIEKSVSSKEPRYMSRVMRSLVNVRRRLNQTILRKLFQGYLLTQAVQRDELIAFLDQPMESNGIGPTFRPKSGKSATVPVIPEVEIYLHLLLIIHLIDLKKYTQAVACSEKLMNKIIPLNRRTLGELAAKCYFYHSRGYELTNQLDKLRSFFHSRLRTATLRSDYDGQACLLNLLLRNYLHYNLIEQADKLVSKSTFPDTASNNEWARFLFYLGRIKSAQLEYSDAHKHLLQALRKAPTHGAVGFKQTVHKLAITVELLLGDIPDRHLFRQPSMRKTLAPYFQLTQAVRIGNLAKFNEVLAKFGSKFQAENTYTLIIRLRHNVIKTGVRMINLSYSKISLMDISQKLMLDSPEDAEYIVAKAIRDGVIEATIDHEKGYVQSKEISDIYNTREPMTAFHQRISFCLDIHNASVKAMRFPPKSYNKDLESAEERREREQQELESAKEIADEDFDGFP</sequence>
<dbReference type="SMART" id="SM00753">
    <property type="entry name" value="PAM"/>
    <property type="match status" value="1"/>
</dbReference>
<feature type="region of interest" description="Disordered" evidence="3">
    <location>
        <begin position="1"/>
        <end position="42"/>
    </location>
</feature>
<dbReference type="PANTHER" id="PTHR10758">
    <property type="entry name" value="26S PROTEASOME NON-ATPASE REGULATORY SUBUNIT 3/COP9 SIGNALOSOME COMPLEX SUBUNIT 3"/>
    <property type="match status" value="1"/>
</dbReference>
<dbReference type="Pfam" id="PF25573">
    <property type="entry name" value="TPR_PSMD3_N"/>
    <property type="match status" value="1"/>
</dbReference>
<proteinExistence type="inferred from homology"/>
<dbReference type="InterPro" id="IPR036390">
    <property type="entry name" value="WH_DNA-bd_sf"/>
</dbReference>
<evidence type="ECO:0000256" key="1">
    <source>
        <dbReference type="ARBA" id="ARBA00007912"/>
    </source>
</evidence>
<dbReference type="SMART" id="SM00088">
    <property type="entry name" value="PINT"/>
    <property type="match status" value="1"/>
</dbReference>
<dbReference type="OrthoDB" id="1713558at2759"/>
<comment type="similarity">
    <text evidence="1">Belongs to the proteasome subunit S3 family.</text>
</comment>
<dbReference type="PANTHER" id="PTHR10758:SF2">
    <property type="entry name" value="26S PROTEASOME NON-ATPASE REGULATORY SUBUNIT 3"/>
    <property type="match status" value="1"/>
</dbReference>
<dbReference type="Pfam" id="PF01399">
    <property type="entry name" value="PCI"/>
    <property type="match status" value="1"/>
</dbReference>
<evidence type="ECO:0000313" key="6">
    <source>
        <dbReference type="Proteomes" id="UP000507470"/>
    </source>
</evidence>
<dbReference type="AlphaFoldDB" id="A0A6J8CRE6"/>
<dbReference type="GO" id="GO:0030234">
    <property type="term" value="F:enzyme regulator activity"/>
    <property type="evidence" value="ECO:0007669"/>
    <property type="project" value="InterPro"/>
</dbReference>
<dbReference type="SUPFAM" id="SSF46785">
    <property type="entry name" value="Winged helix' DNA-binding domain"/>
    <property type="match status" value="1"/>
</dbReference>
<evidence type="ECO:0000256" key="3">
    <source>
        <dbReference type="SAM" id="MobiDB-lite"/>
    </source>
</evidence>
<dbReference type="InterPro" id="IPR000717">
    <property type="entry name" value="PCI_dom"/>
</dbReference>
<gene>
    <name evidence="5" type="ORF">MCOR_33342</name>
</gene>
<dbReference type="GO" id="GO:0008541">
    <property type="term" value="C:proteasome regulatory particle, lid subcomplex"/>
    <property type="evidence" value="ECO:0007669"/>
    <property type="project" value="TreeGrafter"/>
</dbReference>
<dbReference type="GO" id="GO:0042176">
    <property type="term" value="P:regulation of protein catabolic process"/>
    <property type="evidence" value="ECO:0007669"/>
    <property type="project" value="InterPro"/>
</dbReference>
<dbReference type="InterPro" id="IPR050756">
    <property type="entry name" value="CSN3"/>
</dbReference>
<keyword evidence="6" id="KW-1185">Reference proteome</keyword>
<dbReference type="GO" id="GO:0006511">
    <property type="term" value="P:ubiquitin-dependent protein catabolic process"/>
    <property type="evidence" value="ECO:0007669"/>
    <property type="project" value="TreeGrafter"/>
</dbReference>
<dbReference type="Proteomes" id="UP000507470">
    <property type="component" value="Unassembled WGS sequence"/>
</dbReference>
<dbReference type="PROSITE" id="PS50250">
    <property type="entry name" value="PCI"/>
    <property type="match status" value="1"/>
</dbReference>
<feature type="domain" description="PCI" evidence="4">
    <location>
        <begin position="262"/>
        <end position="441"/>
    </location>
</feature>
<dbReference type="InterPro" id="IPR057985">
    <property type="entry name" value="TPR_PSMD3_N"/>
</dbReference>
<evidence type="ECO:0000256" key="2">
    <source>
        <dbReference type="ARBA" id="ARBA00022942"/>
    </source>
</evidence>
<name>A0A6J8CRE6_MYTCO</name>
<accession>A0A6J8CRE6</accession>
<dbReference type="Pfam" id="PF08375">
    <property type="entry name" value="Rpn3_C"/>
    <property type="match status" value="1"/>
</dbReference>
<organism evidence="5 6">
    <name type="scientific">Mytilus coruscus</name>
    <name type="common">Sea mussel</name>
    <dbReference type="NCBI Taxonomy" id="42192"/>
    <lineage>
        <taxon>Eukaryota</taxon>
        <taxon>Metazoa</taxon>
        <taxon>Spiralia</taxon>
        <taxon>Lophotrochozoa</taxon>
        <taxon>Mollusca</taxon>
        <taxon>Bivalvia</taxon>
        <taxon>Autobranchia</taxon>
        <taxon>Pteriomorphia</taxon>
        <taxon>Mytilida</taxon>
        <taxon>Mytiloidea</taxon>
        <taxon>Mytilidae</taxon>
        <taxon>Mytilinae</taxon>
        <taxon>Mytilus</taxon>
    </lineage>
</organism>